<feature type="transmembrane region" description="Helical" evidence="1">
    <location>
        <begin position="116"/>
        <end position="138"/>
    </location>
</feature>
<evidence type="ECO:0000313" key="3">
    <source>
        <dbReference type="EMBL" id="KPM33597.1"/>
    </source>
</evidence>
<dbReference type="PATRIC" id="fig|1300341.3.peg.497"/>
<feature type="transmembrane region" description="Helical" evidence="1">
    <location>
        <begin position="261"/>
        <end position="282"/>
    </location>
</feature>
<dbReference type="GO" id="GO:0016747">
    <property type="term" value="F:acyltransferase activity, transferring groups other than amino-acyl groups"/>
    <property type="evidence" value="ECO:0007669"/>
    <property type="project" value="InterPro"/>
</dbReference>
<feature type="domain" description="Acyltransferase 3" evidence="2">
    <location>
        <begin position="9"/>
        <end position="342"/>
    </location>
</feature>
<dbReference type="EMBL" id="LDJX01000001">
    <property type="protein sequence ID" value="KPM33597.1"/>
    <property type="molecule type" value="Genomic_DNA"/>
</dbReference>
<accession>A0A0P7ANP8</accession>
<feature type="transmembrane region" description="Helical" evidence="1">
    <location>
        <begin position="91"/>
        <end position="110"/>
    </location>
</feature>
<sequence length="398" mass="45321">MQQASSRLYFLDAIRAWAILMMLQGHFIDGLLDPLFRDSASLPYHIWLYFRGITAPVFFTVSGFVFTYLLIKKPGNFKDNPRIKKGIRRGLQLLMIGYLLRLNIFGLFSGELYQSFYLVDVLHCIGLSILAIIGLYSTTWGKQPWVFPTLLLLTTLVLFLFEPIYKTWSFEFLPPLAANYFTKANGSVFTIIPWLGYATIGAFLSYIFSKSKNVKQLYPISIALGVIMGLLLIITSSDAFLGLHSMTGLELFKAIEQNNYLFIRLGDVLVIFSLFMAARQFLTHKIILDVGSSTLAIYVIHFIILYGSFTGLGLYRFFHNELSPTVAIIGALLFMLVCTYLALRYHKNEALIKAQLSKNTHEAIHHITYLGKQLKPLGADLAMKLRFVLQRLFKTVKR</sequence>
<name>A0A0P7ANP8_9FLAO</name>
<feature type="transmembrane region" description="Helical" evidence="1">
    <location>
        <begin position="324"/>
        <end position="343"/>
    </location>
</feature>
<feature type="transmembrane region" description="Helical" evidence="1">
    <location>
        <begin position="220"/>
        <end position="241"/>
    </location>
</feature>
<feature type="transmembrane region" description="Helical" evidence="1">
    <location>
        <begin position="294"/>
        <end position="318"/>
    </location>
</feature>
<feature type="transmembrane region" description="Helical" evidence="1">
    <location>
        <begin position="9"/>
        <end position="28"/>
    </location>
</feature>
<feature type="transmembrane region" description="Helical" evidence="1">
    <location>
        <begin position="185"/>
        <end position="208"/>
    </location>
</feature>
<dbReference type="Proteomes" id="UP000050280">
    <property type="component" value="Unassembled WGS sequence"/>
</dbReference>
<organism evidence="3 4">
    <name type="scientific">Croceitalea dokdonensis DOKDO 023</name>
    <dbReference type="NCBI Taxonomy" id="1300341"/>
    <lineage>
        <taxon>Bacteria</taxon>
        <taxon>Pseudomonadati</taxon>
        <taxon>Bacteroidota</taxon>
        <taxon>Flavobacteriia</taxon>
        <taxon>Flavobacteriales</taxon>
        <taxon>Flavobacteriaceae</taxon>
        <taxon>Croceitalea</taxon>
    </lineage>
</organism>
<evidence type="ECO:0000259" key="2">
    <source>
        <dbReference type="Pfam" id="PF01757"/>
    </source>
</evidence>
<feature type="transmembrane region" description="Helical" evidence="1">
    <location>
        <begin position="48"/>
        <end position="71"/>
    </location>
</feature>
<reference evidence="3 4" key="1">
    <citation type="submission" date="2015-09" db="EMBL/GenBank/DDBJ databases">
        <title>Genome sequence of the marine flavobacterium Croceitalea dokdonensis DOKDO 023 that contains proton- and sodium-pumping rhodopsins.</title>
        <authorList>
            <person name="Kwon S.-K."/>
            <person name="Lee H.K."/>
            <person name="Kwak M.-J."/>
            <person name="Kim J.F."/>
        </authorList>
    </citation>
    <scope>NUCLEOTIDE SEQUENCE [LARGE SCALE GENOMIC DNA]</scope>
    <source>
        <strain evidence="3 4">DOKDO 023</strain>
    </source>
</reference>
<evidence type="ECO:0000313" key="4">
    <source>
        <dbReference type="Proteomes" id="UP000050280"/>
    </source>
</evidence>
<dbReference type="OrthoDB" id="1418407at2"/>
<dbReference type="STRING" id="1300341.I595_500"/>
<feature type="transmembrane region" description="Helical" evidence="1">
    <location>
        <begin position="145"/>
        <end position="165"/>
    </location>
</feature>
<keyword evidence="4" id="KW-1185">Reference proteome</keyword>
<dbReference type="InterPro" id="IPR002656">
    <property type="entry name" value="Acyl_transf_3_dom"/>
</dbReference>
<evidence type="ECO:0000256" key="1">
    <source>
        <dbReference type="SAM" id="Phobius"/>
    </source>
</evidence>
<dbReference type="Pfam" id="PF01757">
    <property type="entry name" value="Acyl_transf_3"/>
    <property type="match status" value="1"/>
</dbReference>
<keyword evidence="1" id="KW-0472">Membrane</keyword>
<keyword evidence="1" id="KW-1133">Transmembrane helix</keyword>
<dbReference type="RefSeq" id="WP_054557759.1">
    <property type="nucleotide sequence ID" value="NZ_LDJX01000001.1"/>
</dbReference>
<comment type="caution">
    <text evidence="3">The sequence shown here is derived from an EMBL/GenBank/DDBJ whole genome shotgun (WGS) entry which is preliminary data.</text>
</comment>
<proteinExistence type="predicted"/>
<dbReference type="AlphaFoldDB" id="A0A0P7ANP8"/>
<protein>
    <recommendedName>
        <fullName evidence="2">Acyltransferase 3 domain-containing protein</fullName>
    </recommendedName>
</protein>
<gene>
    <name evidence="3" type="ORF">I595_500</name>
</gene>
<keyword evidence="1" id="KW-0812">Transmembrane</keyword>